<sequence length="65" mass="7041">MDHDARSFQALSIDLQNTRSEIASVDVFLVTELFNESQNLSLISIVSGNASTNKNGLMAFASSFS</sequence>
<dbReference type="Proteomes" id="UP001607303">
    <property type="component" value="Unassembled WGS sequence"/>
</dbReference>
<evidence type="ECO:0000313" key="2">
    <source>
        <dbReference type="Proteomes" id="UP001607303"/>
    </source>
</evidence>
<accession>A0ABD2C818</accession>
<keyword evidence="2" id="KW-1185">Reference proteome</keyword>
<evidence type="ECO:0000313" key="1">
    <source>
        <dbReference type="EMBL" id="KAL2741206.1"/>
    </source>
</evidence>
<dbReference type="AlphaFoldDB" id="A0ABD2C818"/>
<proteinExistence type="predicted"/>
<comment type="caution">
    <text evidence="1">The sequence shown here is derived from an EMBL/GenBank/DDBJ whole genome shotgun (WGS) entry which is preliminary data.</text>
</comment>
<organism evidence="1 2">
    <name type="scientific">Vespula maculifrons</name>
    <name type="common">Eastern yellow jacket</name>
    <name type="synonym">Wasp</name>
    <dbReference type="NCBI Taxonomy" id="7453"/>
    <lineage>
        <taxon>Eukaryota</taxon>
        <taxon>Metazoa</taxon>
        <taxon>Ecdysozoa</taxon>
        <taxon>Arthropoda</taxon>
        <taxon>Hexapoda</taxon>
        <taxon>Insecta</taxon>
        <taxon>Pterygota</taxon>
        <taxon>Neoptera</taxon>
        <taxon>Endopterygota</taxon>
        <taxon>Hymenoptera</taxon>
        <taxon>Apocrita</taxon>
        <taxon>Aculeata</taxon>
        <taxon>Vespoidea</taxon>
        <taxon>Vespidae</taxon>
        <taxon>Vespinae</taxon>
        <taxon>Vespula</taxon>
    </lineage>
</organism>
<gene>
    <name evidence="1" type="ORF">V1477_010267</name>
</gene>
<reference evidence="1 2" key="1">
    <citation type="journal article" date="2024" name="Ann. Entomol. Soc. Am.">
        <title>Genomic analyses of the southern and eastern yellowjacket wasps (Hymenoptera: Vespidae) reveal evolutionary signatures of social life.</title>
        <authorList>
            <person name="Catto M.A."/>
            <person name="Caine P.B."/>
            <person name="Orr S.E."/>
            <person name="Hunt B.G."/>
            <person name="Goodisman M.A.D."/>
        </authorList>
    </citation>
    <scope>NUCLEOTIDE SEQUENCE [LARGE SCALE GENOMIC DNA]</scope>
    <source>
        <strain evidence="1">232</strain>
        <tissue evidence="1">Head and thorax</tissue>
    </source>
</reference>
<dbReference type="EMBL" id="JAYRBN010000059">
    <property type="protein sequence ID" value="KAL2741206.1"/>
    <property type="molecule type" value="Genomic_DNA"/>
</dbReference>
<name>A0ABD2C818_VESMC</name>
<protein>
    <submittedName>
        <fullName evidence="1">Uncharacterized protein</fullName>
    </submittedName>
</protein>